<evidence type="ECO:0000256" key="1">
    <source>
        <dbReference type="SAM" id="MobiDB-lite"/>
    </source>
</evidence>
<reference evidence="2 3" key="1">
    <citation type="submission" date="2016-10" db="EMBL/GenBank/DDBJ databases">
        <authorList>
            <person name="de Groot N.N."/>
        </authorList>
    </citation>
    <scope>NUCLEOTIDE SEQUENCE [LARGE SCALE GENOMIC DNA]</scope>
    <source>
        <strain evidence="2 3">IBRC-M 10445</strain>
    </source>
</reference>
<accession>A0A1I3XKD8</accession>
<dbReference type="EMBL" id="FOSC01000012">
    <property type="protein sequence ID" value="SFK19940.1"/>
    <property type="molecule type" value="Genomic_DNA"/>
</dbReference>
<keyword evidence="3" id="KW-1185">Reference proteome</keyword>
<protein>
    <submittedName>
        <fullName evidence="2">Uncharacterized protein</fullName>
    </submittedName>
</protein>
<dbReference type="RefSeq" id="WP_091706200.1">
    <property type="nucleotide sequence ID" value="NZ_BMYN01000008.1"/>
</dbReference>
<dbReference type="AlphaFoldDB" id="A0A1I3XKD8"/>
<dbReference type="Pfam" id="PF20329">
    <property type="entry name" value="DUF6624"/>
    <property type="match status" value="1"/>
</dbReference>
<evidence type="ECO:0000313" key="3">
    <source>
        <dbReference type="Proteomes" id="UP000199445"/>
    </source>
</evidence>
<dbReference type="InterPro" id="IPR046732">
    <property type="entry name" value="DUF6624"/>
</dbReference>
<dbReference type="OrthoDB" id="2989458at2"/>
<proteinExistence type="predicted"/>
<evidence type="ECO:0000313" key="2">
    <source>
        <dbReference type="EMBL" id="SFK19940.1"/>
    </source>
</evidence>
<name>A0A1I3XKD8_9GAMM</name>
<sequence>MNQSLADELVMMLLEDQRLLQRLFDSGELPSDSYHPRLKALHQRNASRLKEIIRAHCWPGISLVGEEASKAAWLVAQHSVSEAGFMAECVHLLEEAVAKDDAEGWQLAFLQDRVRTLAGEPQYYGTQFDVDENGWPTPFPIKDPASVNERRAQLGLDSLEERLGQMTEQERKRRANSQHAS</sequence>
<feature type="compositionally biased region" description="Basic and acidic residues" evidence="1">
    <location>
        <begin position="159"/>
        <end position="171"/>
    </location>
</feature>
<feature type="compositionally biased region" description="Basic residues" evidence="1">
    <location>
        <begin position="172"/>
        <end position="181"/>
    </location>
</feature>
<dbReference type="Proteomes" id="UP000199445">
    <property type="component" value="Unassembled WGS sequence"/>
</dbReference>
<feature type="region of interest" description="Disordered" evidence="1">
    <location>
        <begin position="158"/>
        <end position="181"/>
    </location>
</feature>
<gene>
    <name evidence="2" type="ORF">SAMN05216429_11211</name>
</gene>
<organism evidence="2 3">
    <name type="scientific">Marinobacter persicus</name>
    <dbReference type="NCBI Taxonomy" id="930118"/>
    <lineage>
        <taxon>Bacteria</taxon>
        <taxon>Pseudomonadati</taxon>
        <taxon>Pseudomonadota</taxon>
        <taxon>Gammaproteobacteria</taxon>
        <taxon>Pseudomonadales</taxon>
        <taxon>Marinobacteraceae</taxon>
        <taxon>Marinobacter</taxon>
    </lineage>
</organism>